<feature type="region of interest" description="Disordered" evidence="2">
    <location>
        <begin position="1"/>
        <end position="60"/>
    </location>
</feature>
<proteinExistence type="predicted"/>
<reference evidence="3" key="2">
    <citation type="submission" date="2022-12" db="EMBL/GenBank/DDBJ databases">
        <authorList>
            <person name="Dechsakulwatana C."/>
            <person name="Rungsihiranrut A."/>
            <person name="Muangchinda C."/>
            <person name="Ningthoujam R."/>
            <person name="Klankeo P."/>
            <person name="Pinyakong O."/>
        </authorList>
    </citation>
    <scope>NUCLEOTIDE SEQUENCE</scope>
    <source>
        <strain evidence="3">TL01-2</strain>
    </source>
</reference>
<name>A0AAX6NCU1_PRIAR</name>
<feature type="compositionally biased region" description="Basic and acidic residues" evidence="2">
    <location>
        <begin position="1"/>
        <end position="34"/>
    </location>
</feature>
<keyword evidence="1" id="KW-0175">Coiled coil</keyword>
<comment type="caution">
    <text evidence="3">The sequence shown here is derived from an EMBL/GenBank/DDBJ whole genome shotgun (WGS) entry which is preliminary data.</text>
</comment>
<feature type="coiled-coil region" evidence="1">
    <location>
        <begin position="202"/>
        <end position="243"/>
    </location>
</feature>
<evidence type="ECO:0000256" key="1">
    <source>
        <dbReference type="SAM" id="Coils"/>
    </source>
</evidence>
<protein>
    <submittedName>
        <fullName evidence="3">Uncharacterized protein</fullName>
    </submittedName>
</protein>
<evidence type="ECO:0000313" key="3">
    <source>
        <dbReference type="EMBL" id="MDU9693708.1"/>
    </source>
</evidence>
<dbReference type="AlphaFoldDB" id="A0AAX6NCU1"/>
<reference evidence="3" key="1">
    <citation type="journal article" date="2022" name="J Environ Chem Eng">
        <title>Biodegradation of petroleum oil using a constructed nonpathogenic and heavy metal-tolerant bacterial consortium isolated from marine sponges.</title>
        <authorList>
            <person name="Dechsakulwatana C."/>
            <person name="Rungsihiranrut A."/>
            <person name="Muangchinda C."/>
            <person name="Ningthoujam R."/>
            <person name="Klankeo P."/>
            <person name="Pinyakong O."/>
        </authorList>
    </citation>
    <scope>NUCLEOTIDE SEQUENCE</scope>
    <source>
        <strain evidence="3">TL01-2</strain>
    </source>
</reference>
<gene>
    <name evidence="3" type="ORF">O0Q50_21255</name>
</gene>
<dbReference type="EMBL" id="JAPTGD010000002">
    <property type="protein sequence ID" value="MDU9693708.1"/>
    <property type="molecule type" value="Genomic_DNA"/>
</dbReference>
<dbReference type="Proteomes" id="UP001269400">
    <property type="component" value="Unassembled WGS sequence"/>
</dbReference>
<sequence>MARGKKKEELNKKNPLHNEEEKEMQIDTGDKNTEIIDEEEVQKEKNNVAEESLDTEEDSAEKRWLERILTHPIKVLEKSGETETYVIKTVGEVIDTEQDIWYSPKKKKPIISDPGTKKLIEATGATFPKIIVIEKQSDATSRDREQVWIEATVLFPDGTTNEDYGIANRMNCPDPISGANLPIMARKRGMHRAFYRSGYIGLYELNDENEVLEARGEKEERQYKLLQEKLKQQELKNKKLVNQMCKEIKSPDGELVWKINDQSKLTQLAKGTSLVSYLALLKLRHLSKKEKANS</sequence>
<evidence type="ECO:0000313" key="4">
    <source>
        <dbReference type="Proteomes" id="UP001269400"/>
    </source>
</evidence>
<accession>A0AAX6NCU1</accession>
<dbReference type="RefSeq" id="WP_316910928.1">
    <property type="nucleotide sequence ID" value="NZ_JAPTGD010000002.1"/>
</dbReference>
<evidence type="ECO:0000256" key="2">
    <source>
        <dbReference type="SAM" id="MobiDB-lite"/>
    </source>
</evidence>
<organism evidence="3 4">
    <name type="scientific">Priestia aryabhattai</name>
    <name type="common">Bacillus aryabhattai</name>
    <dbReference type="NCBI Taxonomy" id="412384"/>
    <lineage>
        <taxon>Bacteria</taxon>
        <taxon>Bacillati</taxon>
        <taxon>Bacillota</taxon>
        <taxon>Bacilli</taxon>
        <taxon>Bacillales</taxon>
        <taxon>Bacillaceae</taxon>
        <taxon>Priestia</taxon>
    </lineage>
</organism>